<dbReference type="InterPro" id="IPR005019">
    <property type="entry name" value="Adenine_glyco"/>
</dbReference>
<evidence type="ECO:0000313" key="2">
    <source>
        <dbReference type="Proteomes" id="UP001230156"/>
    </source>
</evidence>
<dbReference type="RefSeq" id="WP_379954828.1">
    <property type="nucleotide sequence ID" value="NZ_JAUYVI010000002.1"/>
</dbReference>
<protein>
    <submittedName>
        <fullName evidence="1">DNA-3-methyladenine glycosylase I</fullName>
        <ecNumber evidence="1">3.2.2.20</ecNumber>
    </submittedName>
</protein>
<evidence type="ECO:0000313" key="1">
    <source>
        <dbReference type="EMBL" id="MDQ7247427.1"/>
    </source>
</evidence>
<gene>
    <name evidence="1" type="ORF">Q8A70_07100</name>
</gene>
<keyword evidence="2" id="KW-1185">Reference proteome</keyword>
<keyword evidence="1" id="KW-0326">Glycosidase</keyword>
<dbReference type="InterPro" id="IPR052891">
    <property type="entry name" value="DNA-3mA_glycosylase"/>
</dbReference>
<dbReference type="Gene3D" id="1.10.340.30">
    <property type="entry name" value="Hypothetical protein, domain 2"/>
    <property type="match status" value="1"/>
</dbReference>
<dbReference type="InterPro" id="IPR011257">
    <property type="entry name" value="DNA_glycosylase"/>
</dbReference>
<keyword evidence="1" id="KW-0378">Hydrolase</keyword>
<reference evidence="2" key="1">
    <citation type="submission" date="2023-08" db="EMBL/GenBank/DDBJ databases">
        <title>Rhodospirillaceae gen. nov., a novel taxon isolated from the Yangtze River Yuezi River estuary sludge.</title>
        <authorList>
            <person name="Ruan L."/>
        </authorList>
    </citation>
    <scope>NUCLEOTIDE SEQUENCE [LARGE SCALE GENOMIC DNA]</scope>
    <source>
        <strain evidence="2">R-7</strain>
    </source>
</reference>
<dbReference type="EC" id="3.2.2.20" evidence="1"/>
<organism evidence="1 2">
    <name type="scientific">Dongia sedimenti</name>
    <dbReference type="NCBI Taxonomy" id="3064282"/>
    <lineage>
        <taxon>Bacteria</taxon>
        <taxon>Pseudomonadati</taxon>
        <taxon>Pseudomonadota</taxon>
        <taxon>Alphaproteobacteria</taxon>
        <taxon>Rhodospirillales</taxon>
        <taxon>Dongiaceae</taxon>
        <taxon>Dongia</taxon>
    </lineage>
</organism>
<dbReference type="EMBL" id="JAUYVI010000002">
    <property type="protein sequence ID" value="MDQ7247427.1"/>
    <property type="molecule type" value="Genomic_DNA"/>
</dbReference>
<sequence>MKLRPFDKIFELAASRKGGSAALNRILAETKPQSSRTIARLTDDRVLSAMTRAVFAGGFAWHIIDRKWPGFETAFRGFDPHACAFLNDEALDALMRDRGIIRSPRKIVGVPRNARFVLDLAAEHGSAARFFASWPDGTVIELIAIIRKRGIGFGFENAARFLRGIGKPAFIASPDVVAALVREGVLDRPSTGKKALAKMQATLNHWSAESGHDLTTLSRVLAMSIGRAT</sequence>
<dbReference type="PANTHER" id="PTHR30037">
    <property type="entry name" value="DNA-3-METHYLADENINE GLYCOSYLASE 1"/>
    <property type="match status" value="1"/>
</dbReference>
<dbReference type="Pfam" id="PF03352">
    <property type="entry name" value="Adenine_glyco"/>
    <property type="match status" value="1"/>
</dbReference>
<name>A0ABU0YI86_9PROT</name>
<proteinExistence type="predicted"/>
<comment type="caution">
    <text evidence="1">The sequence shown here is derived from an EMBL/GenBank/DDBJ whole genome shotgun (WGS) entry which is preliminary data.</text>
</comment>
<dbReference type="SUPFAM" id="SSF48150">
    <property type="entry name" value="DNA-glycosylase"/>
    <property type="match status" value="1"/>
</dbReference>
<dbReference type="Proteomes" id="UP001230156">
    <property type="component" value="Unassembled WGS sequence"/>
</dbReference>
<dbReference type="GO" id="GO:0008725">
    <property type="term" value="F:DNA-3-methyladenine glycosylase activity"/>
    <property type="evidence" value="ECO:0007669"/>
    <property type="project" value="UniProtKB-EC"/>
</dbReference>
<accession>A0ABU0YI86</accession>
<dbReference type="PANTHER" id="PTHR30037:SF3">
    <property type="entry name" value="BLR0857 PROTEIN"/>
    <property type="match status" value="1"/>
</dbReference>